<name>A0ABV3R1P5_9HYPH</name>
<reference evidence="2 3" key="1">
    <citation type="submission" date="2024-06" db="EMBL/GenBank/DDBJ databases">
        <authorList>
            <person name="Tuo L."/>
        </authorList>
    </citation>
    <scope>NUCLEOTIDE SEQUENCE [LARGE SCALE GENOMIC DNA]</scope>
    <source>
        <strain evidence="2 3">ZMM04-5</strain>
    </source>
</reference>
<protein>
    <submittedName>
        <fullName evidence="2">HdeD family acid-resistance protein</fullName>
    </submittedName>
</protein>
<keyword evidence="3" id="KW-1185">Reference proteome</keyword>
<evidence type="ECO:0000313" key="3">
    <source>
        <dbReference type="Proteomes" id="UP001556196"/>
    </source>
</evidence>
<keyword evidence="1" id="KW-0472">Membrane</keyword>
<accession>A0ABV3R1P5</accession>
<dbReference type="PANTHER" id="PTHR34989">
    <property type="entry name" value="PROTEIN HDED"/>
    <property type="match status" value="1"/>
</dbReference>
<comment type="caution">
    <text evidence="2">The sequence shown here is derived from an EMBL/GenBank/DDBJ whole genome shotgun (WGS) entry which is preliminary data.</text>
</comment>
<evidence type="ECO:0000256" key="1">
    <source>
        <dbReference type="SAM" id="Phobius"/>
    </source>
</evidence>
<proteinExistence type="predicted"/>
<dbReference type="EMBL" id="JBFOCI010000003">
    <property type="protein sequence ID" value="MEW9806965.1"/>
    <property type="molecule type" value="Genomic_DNA"/>
</dbReference>
<dbReference type="RefSeq" id="WP_367724089.1">
    <property type="nucleotide sequence ID" value="NZ_JBFOCI010000003.1"/>
</dbReference>
<feature type="transmembrane region" description="Helical" evidence="1">
    <location>
        <begin position="136"/>
        <end position="155"/>
    </location>
</feature>
<feature type="transmembrane region" description="Helical" evidence="1">
    <location>
        <begin position="51"/>
        <end position="71"/>
    </location>
</feature>
<gene>
    <name evidence="2" type="ORF">ABUE31_13320</name>
</gene>
<dbReference type="InterPro" id="IPR005325">
    <property type="entry name" value="DUF308_memb"/>
</dbReference>
<feature type="transmembrane region" description="Helical" evidence="1">
    <location>
        <begin position="103"/>
        <end position="124"/>
    </location>
</feature>
<organism evidence="2 3">
    <name type="scientific">Mesorhizobium marinum</name>
    <dbReference type="NCBI Taxonomy" id="3228790"/>
    <lineage>
        <taxon>Bacteria</taxon>
        <taxon>Pseudomonadati</taxon>
        <taxon>Pseudomonadota</taxon>
        <taxon>Alphaproteobacteria</taxon>
        <taxon>Hyphomicrobiales</taxon>
        <taxon>Phyllobacteriaceae</taxon>
        <taxon>Mesorhizobium</taxon>
    </lineage>
</organism>
<feature type="transmembrane region" description="Helical" evidence="1">
    <location>
        <begin position="78"/>
        <end position="97"/>
    </location>
</feature>
<dbReference type="Pfam" id="PF03729">
    <property type="entry name" value="DUF308"/>
    <property type="match status" value="1"/>
</dbReference>
<dbReference type="Proteomes" id="UP001556196">
    <property type="component" value="Unassembled WGS sequence"/>
</dbReference>
<keyword evidence="1" id="KW-1133">Transmembrane helix</keyword>
<dbReference type="PANTHER" id="PTHR34989:SF1">
    <property type="entry name" value="PROTEIN HDED"/>
    <property type="match status" value="1"/>
</dbReference>
<dbReference type="InterPro" id="IPR052712">
    <property type="entry name" value="Acid_resist_chaperone_HdeD"/>
</dbReference>
<sequence length="191" mass="20261">MTSTSDLPDILKERVAELRSKWGWFVGLGVIMLIVGVIAIGNLLAATVASVYLVGFMMLIAGGFEIAHAFGVKSWGGFFWWLLGGLLYAAAGVIAFANPLLASSVLTLLLAASLVASGVVRAWIGYKHWSHKGSGWIIAAALVTLLAGVVIAIGWPVNSIWVLGMFLAIDLIFQGWTCIALGFALKSGDQR</sequence>
<feature type="transmembrane region" description="Helical" evidence="1">
    <location>
        <begin position="22"/>
        <end position="45"/>
    </location>
</feature>
<keyword evidence="1" id="KW-0812">Transmembrane</keyword>
<feature type="transmembrane region" description="Helical" evidence="1">
    <location>
        <begin position="161"/>
        <end position="185"/>
    </location>
</feature>
<evidence type="ECO:0000313" key="2">
    <source>
        <dbReference type="EMBL" id="MEW9806965.1"/>
    </source>
</evidence>